<dbReference type="PANTHER" id="PTHR43708">
    <property type="entry name" value="CONSERVED EXPRESSED OXIDOREDUCTASE (EUROFUNG)"/>
    <property type="match status" value="1"/>
</dbReference>
<dbReference type="SUPFAM" id="SSF51735">
    <property type="entry name" value="NAD(P)-binding Rossmann-fold domains"/>
    <property type="match status" value="1"/>
</dbReference>
<dbReference type="RefSeq" id="WP_310225026.1">
    <property type="nucleotide sequence ID" value="NZ_JAVDSB010000001.1"/>
</dbReference>
<dbReference type="Gene3D" id="3.40.50.720">
    <property type="entry name" value="NAD(P)-binding Rossmann-like Domain"/>
    <property type="match status" value="1"/>
</dbReference>
<dbReference type="Pfam" id="PF01408">
    <property type="entry name" value="GFO_IDH_MocA"/>
    <property type="match status" value="1"/>
</dbReference>
<organism evidence="2 3">
    <name type="scientific">Paenibacillus qinlingensis</name>
    <dbReference type="NCBI Taxonomy" id="1837343"/>
    <lineage>
        <taxon>Bacteria</taxon>
        <taxon>Bacillati</taxon>
        <taxon>Bacillota</taxon>
        <taxon>Bacilli</taxon>
        <taxon>Bacillales</taxon>
        <taxon>Paenibacillaceae</taxon>
        <taxon>Paenibacillus</taxon>
    </lineage>
</organism>
<dbReference type="InterPro" id="IPR036291">
    <property type="entry name" value="NAD(P)-bd_dom_sf"/>
</dbReference>
<comment type="caution">
    <text evidence="2">The sequence shown here is derived from an EMBL/GenBank/DDBJ whole genome shotgun (WGS) entry which is preliminary data.</text>
</comment>
<evidence type="ECO:0000313" key="3">
    <source>
        <dbReference type="Proteomes" id="UP001267290"/>
    </source>
</evidence>
<accession>A0ABU1NSH4</accession>
<name>A0ABU1NSH4_9BACL</name>
<sequence>MTKIKVGIIGLGEVAQLVHLPILESLSELYEIEAICDISPQLLAKIGEKYRVKQRYLNMTDMFEQSDLDAVFVLNNMEYHTECTLAALNKNIHVFVEKPMCVTQGEANAIIQARDASRAHVMVGYMRRFAPAYLQALEEVKTLGPIIYARVRDIIGPNSFFTRQSSPIYRFNDIPAQAVQDRKERNARLMREAIGDLPDEMYGAYGLLLGLNSHDISAMRELIGMPLRVRAASAWLGGRFKNAIFEYEGFNVTFETGMDQQGRFDAHIEVFGENKSILVQYDTPYIRQLPTTLHVSETIGDSFEKSTVRPTYKDAYVIELEYFHEVVTKGISPKTTPEDYLQDLIIFGMIMDAIQQ</sequence>
<feature type="domain" description="Gfo/Idh/MocA-like oxidoreductase N-terminal" evidence="1">
    <location>
        <begin position="4"/>
        <end position="125"/>
    </location>
</feature>
<dbReference type="InterPro" id="IPR000683">
    <property type="entry name" value="Gfo/Idh/MocA-like_OxRdtase_N"/>
</dbReference>
<reference evidence="2 3" key="1">
    <citation type="submission" date="2023-07" db="EMBL/GenBank/DDBJ databases">
        <title>Sorghum-associated microbial communities from plants grown in Nebraska, USA.</title>
        <authorList>
            <person name="Schachtman D."/>
        </authorList>
    </citation>
    <scope>NUCLEOTIDE SEQUENCE [LARGE SCALE GENOMIC DNA]</scope>
    <source>
        <strain evidence="2 3">CC258</strain>
    </source>
</reference>
<proteinExistence type="predicted"/>
<protein>
    <submittedName>
        <fullName evidence="2">Dehydrogenase</fullName>
    </submittedName>
</protein>
<evidence type="ECO:0000313" key="2">
    <source>
        <dbReference type="EMBL" id="MDR6550400.1"/>
    </source>
</evidence>
<keyword evidence="3" id="KW-1185">Reference proteome</keyword>
<dbReference type="Gene3D" id="3.30.360.10">
    <property type="entry name" value="Dihydrodipicolinate Reductase, domain 2"/>
    <property type="match status" value="1"/>
</dbReference>
<dbReference type="EMBL" id="JAVDSB010000001">
    <property type="protein sequence ID" value="MDR6550400.1"/>
    <property type="molecule type" value="Genomic_DNA"/>
</dbReference>
<dbReference type="SUPFAM" id="SSF55347">
    <property type="entry name" value="Glyceraldehyde-3-phosphate dehydrogenase-like, C-terminal domain"/>
    <property type="match status" value="1"/>
</dbReference>
<dbReference type="Proteomes" id="UP001267290">
    <property type="component" value="Unassembled WGS sequence"/>
</dbReference>
<dbReference type="InterPro" id="IPR051317">
    <property type="entry name" value="Gfo/Idh/MocA_oxidoreduct"/>
</dbReference>
<gene>
    <name evidence="2" type="ORF">J2736_001583</name>
</gene>
<dbReference type="PANTHER" id="PTHR43708:SF4">
    <property type="entry name" value="OXIDOREDUCTASE YCEM-RELATED"/>
    <property type="match status" value="1"/>
</dbReference>
<evidence type="ECO:0000259" key="1">
    <source>
        <dbReference type="Pfam" id="PF01408"/>
    </source>
</evidence>